<keyword evidence="5 9" id="KW-0547">Nucleotide-binding</keyword>
<dbReference type="InterPro" id="IPR002586">
    <property type="entry name" value="CobQ/CobB/MinD/ParA_Nub-bd_dom"/>
</dbReference>
<sequence>MSSIAEPPLADRPLADGLLVAAPRSGSGKTVVTIALQRALARRGLRVAGAKTGPDYIDPAFHAVATGRPALNLDSFAMPPAMLAALAVRAGIAADLIVAEGAMGLFDGVARPGATTGASAEVAHALGWPVLLVLDAGGAAQSLAAVAHGLATFPGGPPVAGVIVNRVASPRHGRMVAAGFAGLGLPLFGLIPRDPCMALPSRHLGLVQACESEAISDRIDRMATLLADTCDLDAIRASARPTHVAASGGQTLRPPGQRIAVARDDAFAFLYPHLIEAWHAAGATIAFFSPLADDAPPDECDACWLPGGYPELHAGPLAANARFLAGLRRFAQTRPVHGECGGYMALGEALIVADGTAHAMAGLLPVVTSFAARKLHLGYRYATWRRAMPFAAAGSTSVGHEYHHATIVSAGGEPLANMTDGEGNPMPPAGSRAGQVTGTFFHLVA</sequence>
<comment type="function">
    <text evidence="9">Catalyzes the ATP-dependent amidation of the two carboxylate groups at positions a and c of cobyrinate, using either L-glutamine or ammonia as the nitrogen source.</text>
</comment>
<evidence type="ECO:0000313" key="13">
    <source>
        <dbReference type="Proteomes" id="UP000318681"/>
    </source>
</evidence>
<dbReference type="InterPro" id="IPR027417">
    <property type="entry name" value="P-loop_NTPase"/>
</dbReference>
<dbReference type="PANTHER" id="PTHR43873">
    <property type="entry name" value="COBYRINATE A,C-DIAMIDE SYNTHASE"/>
    <property type="match status" value="1"/>
</dbReference>
<organism evidence="12 13">
    <name type="scientific">Alterirhizorhabdus solaris</name>
    <dbReference type="NCBI Taxonomy" id="2529389"/>
    <lineage>
        <taxon>Bacteria</taxon>
        <taxon>Pseudomonadati</taxon>
        <taxon>Pseudomonadota</taxon>
        <taxon>Alphaproteobacteria</taxon>
        <taxon>Sphingomonadales</taxon>
        <taxon>Rhizorhabdaceae</taxon>
        <taxon>Alterirhizorhabdus</taxon>
    </lineage>
</organism>
<comment type="caution">
    <text evidence="12">The sequence shown here is derived from an EMBL/GenBank/DDBJ whole genome shotgun (WGS) entry which is preliminary data.</text>
</comment>
<evidence type="ECO:0000256" key="2">
    <source>
        <dbReference type="ARBA" id="ARBA00006205"/>
    </source>
</evidence>
<evidence type="ECO:0000259" key="10">
    <source>
        <dbReference type="Pfam" id="PF01656"/>
    </source>
</evidence>
<feature type="site" description="Increases nucleophilicity of active site Cys" evidence="9">
    <location>
        <position position="442"/>
    </location>
</feature>
<dbReference type="RefSeq" id="WP_145155470.1">
    <property type="nucleotide sequence ID" value="NZ_VNIM01000133.1"/>
</dbReference>
<keyword evidence="4 9" id="KW-0436">Ligase</keyword>
<dbReference type="GO" id="GO:0042242">
    <property type="term" value="F:cobyrinic acid a,c-diamide synthase activity"/>
    <property type="evidence" value="ECO:0007669"/>
    <property type="project" value="UniProtKB-UniRule"/>
</dbReference>
<dbReference type="SUPFAM" id="SSF52540">
    <property type="entry name" value="P-loop containing nucleoside triphosphate hydrolases"/>
    <property type="match status" value="1"/>
</dbReference>
<dbReference type="GO" id="GO:0009236">
    <property type="term" value="P:cobalamin biosynthetic process"/>
    <property type="evidence" value="ECO:0007669"/>
    <property type="project" value="UniProtKB-UniRule"/>
</dbReference>
<dbReference type="Gene3D" id="3.40.50.880">
    <property type="match status" value="1"/>
</dbReference>
<dbReference type="EC" id="6.3.5.11" evidence="9"/>
<dbReference type="NCBIfam" id="NF002204">
    <property type="entry name" value="PRK01077.1"/>
    <property type="match status" value="1"/>
</dbReference>
<name>A0A558QT98_9SPHN</name>
<evidence type="ECO:0000256" key="4">
    <source>
        <dbReference type="ARBA" id="ARBA00022598"/>
    </source>
</evidence>
<keyword evidence="6 9" id="KW-0067">ATP-binding</keyword>
<dbReference type="Pfam" id="PF01656">
    <property type="entry name" value="CbiA"/>
    <property type="match status" value="1"/>
</dbReference>
<evidence type="ECO:0000256" key="8">
    <source>
        <dbReference type="ARBA" id="ARBA00022962"/>
    </source>
</evidence>
<evidence type="ECO:0000256" key="9">
    <source>
        <dbReference type="HAMAP-Rule" id="MF_00027"/>
    </source>
</evidence>
<dbReference type="Pfam" id="PF07685">
    <property type="entry name" value="GATase_3"/>
    <property type="match status" value="1"/>
</dbReference>
<dbReference type="GO" id="GO:0005524">
    <property type="term" value="F:ATP binding"/>
    <property type="evidence" value="ECO:0007669"/>
    <property type="project" value="UniProtKB-UniRule"/>
</dbReference>
<evidence type="ECO:0000256" key="5">
    <source>
        <dbReference type="ARBA" id="ARBA00022741"/>
    </source>
</evidence>
<dbReference type="HAMAP" id="MF_00027">
    <property type="entry name" value="CobB_CbiA"/>
    <property type="match status" value="1"/>
</dbReference>
<dbReference type="PROSITE" id="PS51274">
    <property type="entry name" value="GATASE_COBBQ"/>
    <property type="match status" value="1"/>
</dbReference>
<comment type="miscellaneous">
    <text evidence="9">The a and c carboxylates of cobyrinate are activated for nucleophilic attack via formation of a phosphorylated intermediate by ATP. CbiA catalyzes first the amidation of the c-carboxylate, and then that of the a-carboxylate.</text>
</comment>
<dbReference type="SUPFAM" id="SSF52317">
    <property type="entry name" value="Class I glutamine amidotransferase-like"/>
    <property type="match status" value="1"/>
</dbReference>
<comment type="catalytic activity">
    <reaction evidence="9">
        <text>cob(II)yrinate + 2 L-glutamine + 2 ATP + 2 H2O = cob(II)yrinate a,c diamide + 2 L-glutamate + 2 ADP + 2 phosphate + 2 H(+)</text>
        <dbReference type="Rhea" id="RHEA:26289"/>
        <dbReference type="ChEBI" id="CHEBI:15377"/>
        <dbReference type="ChEBI" id="CHEBI:15378"/>
        <dbReference type="ChEBI" id="CHEBI:29985"/>
        <dbReference type="ChEBI" id="CHEBI:30616"/>
        <dbReference type="ChEBI" id="CHEBI:43474"/>
        <dbReference type="ChEBI" id="CHEBI:58359"/>
        <dbReference type="ChEBI" id="CHEBI:58537"/>
        <dbReference type="ChEBI" id="CHEBI:58894"/>
        <dbReference type="ChEBI" id="CHEBI:456216"/>
        <dbReference type="EC" id="6.3.5.11"/>
    </reaction>
</comment>
<dbReference type="EMBL" id="VNIM01000133">
    <property type="protein sequence ID" value="TVV70277.1"/>
    <property type="molecule type" value="Genomic_DNA"/>
</dbReference>
<evidence type="ECO:0000256" key="1">
    <source>
        <dbReference type="ARBA" id="ARBA00001946"/>
    </source>
</evidence>
<feature type="domain" description="CobQ/CobB/MinD/ParA nucleotide binding" evidence="10">
    <location>
        <begin position="19"/>
        <end position="204"/>
    </location>
</feature>
<dbReference type="UniPathway" id="UPA00148">
    <property type="reaction ID" value="UER00231"/>
</dbReference>
<dbReference type="AlphaFoldDB" id="A0A558QT98"/>
<evidence type="ECO:0000259" key="11">
    <source>
        <dbReference type="Pfam" id="PF07685"/>
    </source>
</evidence>
<keyword evidence="13" id="KW-1185">Reference proteome</keyword>
<dbReference type="InterPro" id="IPR029062">
    <property type="entry name" value="Class_I_gatase-like"/>
</dbReference>
<proteinExistence type="inferred from homology"/>
<comment type="similarity">
    <text evidence="9">Belongs to the CobB/CbiA family.</text>
</comment>
<evidence type="ECO:0000256" key="7">
    <source>
        <dbReference type="ARBA" id="ARBA00022842"/>
    </source>
</evidence>
<keyword evidence="7 9" id="KW-0460">Magnesium</keyword>
<dbReference type="NCBIfam" id="TIGR00379">
    <property type="entry name" value="cobB"/>
    <property type="match status" value="1"/>
</dbReference>
<comment type="similarity">
    <text evidence="2">Belongs to the CobB/CobQ family. CobQ subfamily.</text>
</comment>
<dbReference type="OrthoDB" id="9764035at2"/>
<accession>A0A558QT98</accession>
<dbReference type="Gene3D" id="3.40.50.300">
    <property type="entry name" value="P-loop containing nucleotide triphosphate hydrolases"/>
    <property type="match status" value="1"/>
</dbReference>
<dbReference type="InterPro" id="IPR011698">
    <property type="entry name" value="GATase_3"/>
</dbReference>
<keyword evidence="3 9" id="KW-0169">Cobalamin biosynthesis</keyword>
<evidence type="ECO:0000256" key="3">
    <source>
        <dbReference type="ARBA" id="ARBA00022573"/>
    </source>
</evidence>
<comment type="cofactor">
    <cofactor evidence="1 9">
        <name>Mg(2+)</name>
        <dbReference type="ChEBI" id="CHEBI:18420"/>
    </cofactor>
</comment>
<evidence type="ECO:0000313" key="12">
    <source>
        <dbReference type="EMBL" id="TVV70277.1"/>
    </source>
</evidence>
<dbReference type="InterPro" id="IPR004484">
    <property type="entry name" value="CbiA/CobB_synth"/>
</dbReference>
<dbReference type="Proteomes" id="UP000318681">
    <property type="component" value="Unassembled WGS sequence"/>
</dbReference>
<comment type="pathway">
    <text evidence="9">Cofactor biosynthesis; adenosylcobalamin biosynthesis; cob(II)yrinate a,c-diamide from sirohydrochlorin (anaerobic route): step 10/10.</text>
</comment>
<gene>
    <name evidence="9" type="primary">cbiA</name>
    <name evidence="12" type="ORF">FOY91_19515</name>
</gene>
<feature type="domain" description="CobB/CobQ-like glutamine amidotransferase" evidence="11">
    <location>
        <begin position="258"/>
        <end position="444"/>
    </location>
</feature>
<evidence type="ECO:0000256" key="6">
    <source>
        <dbReference type="ARBA" id="ARBA00022840"/>
    </source>
</evidence>
<keyword evidence="8 9" id="KW-0315">Glutamine amidotransferase</keyword>
<protein>
    <recommendedName>
        <fullName evidence="9">Cobyrinate a,c-diamide synthase</fullName>
        <ecNumber evidence="9">6.3.5.11</ecNumber>
    </recommendedName>
    <alternativeName>
        <fullName evidence="9">Cobyrinic acid a,c-diamide synthetase</fullName>
    </alternativeName>
</protein>
<dbReference type="PANTHER" id="PTHR43873:SF1">
    <property type="entry name" value="COBYRINATE A,C-DIAMIDE SYNTHASE"/>
    <property type="match status" value="1"/>
</dbReference>
<feature type="active site" description="Nucleophile" evidence="9">
    <location>
        <position position="340"/>
    </location>
</feature>
<reference evidence="12 13" key="1">
    <citation type="submission" date="2019-07" db="EMBL/GenBank/DDBJ databases">
        <title>Sphingomonas solaris sp. nov., isolated from a solar panel from Boston, Massachusetts.</title>
        <authorList>
            <person name="Tanner K."/>
            <person name="Pascual J."/>
            <person name="Mancuso C."/>
            <person name="Pereto J."/>
            <person name="Khalil A."/>
            <person name="Vilanova C."/>
        </authorList>
    </citation>
    <scope>NUCLEOTIDE SEQUENCE [LARGE SCALE GENOMIC DNA]</scope>
    <source>
        <strain evidence="12 13">R4DWN</strain>
    </source>
</reference>
<comment type="domain">
    <text evidence="9">Comprises of two domains. The C-terminal domain contains the binding site for glutamine and catalyzes the hydrolysis of this substrate to glutamate and ammonia. The N-terminal domain is anticipated to bind ATP and cobyrinate and catalyzes the ultimate synthesis of the diamide product. The ammonia produced via the glutaminase domain is probably translocated to the adjacent domain via a molecular tunnel, where it reacts with an activated intermediate.</text>
</comment>